<evidence type="ECO:0000313" key="4">
    <source>
        <dbReference type="Proteomes" id="UP000184346"/>
    </source>
</evidence>
<feature type="chain" id="PRO_5013245794" evidence="1">
    <location>
        <begin position="28"/>
        <end position="407"/>
    </location>
</feature>
<dbReference type="InterPro" id="IPR023614">
    <property type="entry name" value="Porin_dom_sf"/>
</dbReference>
<dbReference type="Gene3D" id="2.40.160.10">
    <property type="entry name" value="Porin"/>
    <property type="match status" value="1"/>
</dbReference>
<dbReference type="OrthoDB" id="9767539at2"/>
<keyword evidence="1" id="KW-0732">Signal</keyword>
<dbReference type="Pfam" id="PF13372">
    <property type="entry name" value="Alginate_exp"/>
    <property type="match status" value="1"/>
</dbReference>
<dbReference type="Proteomes" id="UP000184346">
    <property type="component" value="Unassembled WGS sequence"/>
</dbReference>
<gene>
    <name evidence="3" type="ORF">SAMN02745148_03317</name>
</gene>
<evidence type="ECO:0000313" key="3">
    <source>
        <dbReference type="EMBL" id="SHF69962.1"/>
    </source>
</evidence>
<sequence length="407" mass="44976">MMKKSNSHMIKAAVALIAAGGSQGLLAQDTPASSLTEALTNGKVSADFRLRYESVEQDNQLKDADALTLRSRLGYTTASFNGLSAMLEVEDVQPVAGVDDYSVGPTGFNPGEYSVIADPETTEVDQAFLQYSNDRINTRLGRQRIVYDNHRFIGDVGWRQDRQTFDAFTFDFIPTKNTSLSYNYLDERNRIFADDADVDSSDHLFNASWKMPLGTLTGYAYLLDNEDADRTNDTYGARLNGSTDAGNLKLLYTAELATQDFEQGTADYEADYYFVEGGVAFNRFTLKAGYEYLGSDDGEYGFSTPLATLHAHNGWADQFLNTPAQGLVDMSFSVGTQLAGGNLNLIYHDYEAAEDTPAVDDLGDEIDVVYSRKFGKYYSSGIKYASYSAGDINVDTDKLWVWLGMSF</sequence>
<proteinExistence type="predicted"/>
<feature type="signal peptide" evidence="1">
    <location>
        <begin position="1"/>
        <end position="27"/>
    </location>
</feature>
<reference evidence="3 4" key="1">
    <citation type="submission" date="2016-11" db="EMBL/GenBank/DDBJ databases">
        <authorList>
            <person name="Jaros S."/>
            <person name="Januszkiewicz K."/>
            <person name="Wedrychowicz H."/>
        </authorList>
    </citation>
    <scope>NUCLEOTIDE SEQUENCE [LARGE SCALE GENOMIC DNA]</scope>
    <source>
        <strain evidence="3 4">DSM 19980</strain>
    </source>
</reference>
<protein>
    <submittedName>
        <fullName evidence="3">Alginate export</fullName>
    </submittedName>
</protein>
<evidence type="ECO:0000259" key="2">
    <source>
        <dbReference type="Pfam" id="PF13372"/>
    </source>
</evidence>
<dbReference type="STRING" id="1121942.SAMN02745148_03317"/>
<name>A0A1M5DT38_9GAMM</name>
<accession>A0A1M5DT38</accession>
<evidence type="ECO:0000256" key="1">
    <source>
        <dbReference type="SAM" id="SignalP"/>
    </source>
</evidence>
<dbReference type="EMBL" id="FQUJ01000019">
    <property type="protein sequence ID" value="SHF69962.1"/>
    <property type="molecule type" value="Genomic_DNA"/>
</dbReference>
<feature type="domain" description="Alginate export" evidence="2">
    <location>
        <begin position="45"/>
        <end position="287"/>
    </location>
</feature>
<keyword evidence="4" id="KW-1185">Reference proteome</keyword>
<organism evidence="3 4">
    <name type="scientific">Modicisalibacter ilicicola DSM 19980</name>
    <dbReference type="NCBI Taxonomy" id="1121942"/>
    <lineage>
        <taxon>Bacteria</taxon>
        <taxon>Pseudomonadati</taxon>
        <taxon>Pseudomonadota</taxon>
        <taxon>Gammaproteobacteria</taxon>
        <taxon>Oceanospirillales</taxon>
        <taxon>Halomonadaceae</taxon>
        <taxon>Modicisalibacter</taxon>
    </lineage>
</organism>
<dbReference type="SUPFAM" id="SSF56935">
    <property type="entry name" value="Porins"/>
    <property type="match status" value="1"/>
</dbReference>
<dbReference type="InterPro" id="IPR025388">
    <property type="entry name" value="Alginate_export_dom"/>
</dbReference>
<dbReference type="AlphaFoldDB" id="A0A1M5DT38"/>